<dbReference type="InterPro" id="IPR036366">
    <property type="entry name" value="PGBDSf"/>
</dbReference>
<proteinExistence type="inferred from homology"/>
<name>A0ABQ5VI02_9RHOB</name>
<comment type="pathway">
    <text evidence="1 7">Cell wall biogenesis; peptidoglycan biosynthesis.</text>
</comment>
<dbReference type="PROSITE" id="PS52029">
    <property type="entry name" value="LD_TPASE"/>
    <property type="match status" value="1"/>
</dbReference>
<keyword evidence="4 7" id="KW-0133">Cell shape</keyword>
<dbReference type="Pfam" id="PF03734">
    <property type="entry name" value="YkuD"/>
    <property type="match status" value="1"/>
</dbReference>
<reference evidence="10" key="1">
    <citation type="journal article" date="2014" name="Int. J. Syst. Evol. Microbiol.">
        <title>Complete genome of a new Firmicutes species belonging to the dominant human colonic microbiota ('Ruminococcus bicirculans') reveals two chromosomes and a selective capacity to utilize plant glucans.</title>
        <authorList>
            <consortium name="NISC Comparative Sequencing Program"/>
            <person name="Wegmann U."/>
            <person name="Louis P."/>
            <person name="Goesmann A."/>
            <person name="Henrissat B."/>
            <person name="Duncan S.H."/>
            <person name="Flint H.J."/>
        </authorList>
    </citation>
    <scope>NUCLEOTIDE SEQUENCE</scope>
    <source>
        <strain evidence="10">NBRC 109915</strain>
    </source>
</reference>
<dbReference type="Gene3D" id="2.40.440.10">
    <property type="entry name" value="L,D-transpeptidase catalytic domain-like"/>
    <property type="match status" value="1"/>
</dbReference>
<feature type="chain" id="PRO_5046340848" evidence="8">
    <location>
        <begin position="39"/>
        <end position="543"/>
    </location>
</feature>
<comment type="caution">
    <text evidence="10">The sequence shown here is derived from an EMBL/GenBank/DDBJ whole genome shotgun (WGS) entry which is preliminary data.</text>
</comment>
<evidence type="ECO:0000256" key="3">
    <source>
        <dbReference type="ARBA" id="ARBA00022679"/>
    </source>
</evidence>
<dbReference type="PANTHER" id="PTHR41533:SF2">
    <property type="entry name" value="BLR7131 PROTEIN"/>
    <property type="match status" value="1"/>
</dbReference>
<evidence type="ECO:0000256" key="8">
    <source>
        <dbReference type="SAM" id="SignalP"/>
    </source>
</evidence>
<dbReference type="Gene3D" id="1.10.101.10">
    <property type="entry name" value="PGBD-like superfamily/PGBD"/>
    <property type="match status" value="1"/>
</dbReference>
<organism evidence="10 11">
    <name type="scientific">Sulfitobacter pacificus</name>
    <dbReference type="NCBI Taxonomy" id="1499314"/>
    <lineage>
        <taxon>Bacteria</taxon>
        <taxon>Pseudomonadati</taxon>
        <taxon>Pseudomonadota</taxon>
        <taxon>Alphaproteobacteria</taxon>
        <taxon>Rhodobacterales</taxon>
        <taxon>Roseobacteraceae</taxon>
        <taxon>Sulfitobacter</taxon>
    </lineage>
</organism>
<dbReference type="PROSITE" id="PS51318">
    <property type="entry name" value="TAT"/>
    <property type="match status" value="1"/>
</dbReference>
<dbReference type="EMBL" id="BSNL01000001">
    <property type="protein sequence ID" value="GLQ26701.1"/>
    <property type="molecule type" value="Genomic_DNA"/>
</dbReference>
<feature type="domain" description="L,D-TPase catalytic" evidence="9">
    <location>
        <begin position="303"/>
        <end position="483"/>
    </location>
</feature>
<evidence type="ECO:0000256" key="2">
    <source>
        <dbReference type="ARBA" id="ARBA00005992"/>
    </source>
</evidence>
<sequence>MAFSTRVTGQLLARRSMIAGCAIAIAAAVAFAPLPAAAQVTAFKQAIAETAAQDDDIAAFYRTNGYTPIWTGAGEEDRNRRAELLRAIRSVAAHGLPVARYDPEGLMNRLASVRTARDRGMVEVEMSRVFLKYARDIQTGMLTPRSIDSAIVREVPYRDRTSYLTGLSAAKPAAYFRSLPPTSMEYNALIKEKVAMERLLHSGGWGATVPAKSLKPGESGNAVIALRNRLIAMGYLERTNTRDYDADMQAAVQQFQIAHGLNDDGVAGAATMNQINVGVEKRLQSVMVALERERWFNTERGKRHILVNLPDFSAKIIDDDKLTFYTRSVIGANREDRPTPEFSDTMTHMVVNPSWYVPRSIVTKEYLPALKRNRNAASHIEITDSRGRKVNRGAVDFSRYTERTFPFAMRQPPSKSNALGLVKFMFPNKYNIYLHDTPAKSLFSRDVRAFSHGCVRLAQPFDFAYELLSKQEADPKGYFQSVLRSRNETKVELDEPVPVHLIYRTAVTNARGHTEYRADVYGRDAKIWNALSRAGVVLGAVQG</sequence>
<evidence type="ECO:0000256" key="7">
    <source>
        <dbReference type="PROSITE-ProRule" id="PRU01373"/>
    </source>
</evidence>
<dbReference type="InterPro" id="IPR052905">
    <property type="entry name" value="LD-transpeptidase_YkuD-like"/>
</dbReference>
<evidence type="ECO:0000256" key="6">
    <source>
        <dbReference type="ARBA" id="ARBA00023316"/>
    </source>
</evidence>
<dbReference type="InterPro" id="IPR038063">
    <property type="entry name" value="Transpep_catalytic_dom"/>
</dbReference>
<dbReference type="SUPFAM" id="SSF47090">
    <property type="entry name" value="PGBD-like"/>
    <property type="match status" value="1"/>
</dbReference>
<evidence type="ECO:0000313" key="11">
    <source>
        <dbReference type="Proteomes" id="UP001161388"/>
    </source>
</evidence>
<keyword evidence="11" id="KW-1185">Reference proteome</keyword>
<feature type="signal peptide" evidence="8">
    <location>
        <begin position="1"/>
        <end position="38"/>
    </location>
</feature>
<comment type="similarity">
    <text evidence="2">Belongs to the YkuD family.</text>
</comment>
<feature type="active site" description="Proton donor/acceptor" evidence="7">
    <location>
        <position position="435"/>
    </location>
</feature>
<dbReference type="Pfam" id="PF01471">
    <property type="entry name" value="PG_binding_1"/>
    <property type="match status" value="1"/>
</dbReference>
<reference evidence="10" key="2">
    <citation type="submission" date="2023-01" db="EMBL/GenBank/DDBJ databases">
        <title>Draft genome sequence of Sulfitobacter pacificus strain NBRC 109915.</title>
        <authorList>
            <person name="Sun Q."/>
            <person name="Mori K."/>
        </authorList>
    </citation>
    <scope>NUCLEOTIDE SEQUENCE</scope>
    <source>
        <strain evidence="10">NBRC 109915</strain>
    </source>
</reference>
<dbReference type="InterPro" id="IPR005490">
    <property type="entry name" value="LD_TPept_cat_dom"/>
</dbReference>
<accession>A0ABQ5VI02</accession>
<dbReference type="Pfam" id="PF20142">
    <property type="entry name" value="Scaffold"/>
    <property type="match status" value="1"/>
</dbReference>
<dbReference type="PANTHER" id="PTHR41533">
    <property type="entry name" value="L,D-TRANSPEPTIDASE HI_1667-RELATED"/>
    <property type="match status" value="1"/>
</dbReference>
<evidence type="ECO:0000256" key="5">
    <source>
        <dbReference type="ARBA" id="ARBA00022984"/>
    </source>
</evidence>
<keyword evidence="8" id="KW-0732">Signal</keyword>
<feature type="active site" description="Nucleophile" evidence="7">
    <location>
        <position position="454"/>
    </location>
</feature>
<dbReference type="RefSeq" id="WP_431358328.1">
    <property type="nucleotide sequence ID" value="NZ_BSNL01000001.1"/>
</dbReference>
<evidence type="ECO:0000256" key="1">
    <source>
        <dbReference type="ARBA" id="ARBA00004752"/>
    </source>
</evidence>
<dbReference type="SUPFAM" id="SSF141523">
    <property type="entry name" value="L,D-transpeptidase catalytic domain-like"/>
    <property type="match status" value="1"/>
</dbReference>
<keyword evidence="6 7" id="KW-0961">Cell wall biogenesis/degradation</keyword>
<dbReference type="InterPro" id="IPR006311">
    <property type="entry name" value="TAT_signal"/>
</dbReference>
<evidence type="ECO:0000256" key="4">
    <source>
        <dbReference type="ARBA" id="ARBA00022960"/>
    </source>
</evidence>
<gene>
    <name evidence="10" type="ORF">GCM10007927_15040</name>
</gene>
<dbReference type="CDD" id="cd16913">
    <property type="entry name" value="YkuD_like"/>
    <property type="match status" value="1"/>
</dbReference>
<dbReference type="Proteomes" id="UP001161388">
    <property type="component" value="Unassembled WGS sequence"/>
</dbReference>
<evidence type="ECO:0000313" key="10">
    <source>
        <dbReference type="EMBL" id="GLQ26701.1"/>
    </source>
</evidence>
<dbReference type="InterPro" id="IPR045380">
    <property type="entry name" value="LD_TPept_scaffold_dom"/>
</dbReference>
<keyword evidence="3" id="KW-0808">Transferase</keyword>
<protein>
    <submittedName>
        <fullName evidence="10">Murein L,D-transpeptidase</fullName>
    </submittedName>
</protein>
<keyword evidence="5 7" id="KW-0573">Peptidoglycan synthesis</keyword>
<evidence type="ECO:0000259" key="9">
    <source>
        <dbReference type="PROSITE" id="PS52029"/>
    </source>
</evidence>
<dbReference type="InterPro" id="IPR002477">
    <property type="entry name" value="Peptidoglycan-bd-like"/>
</dbReference>
<dbReference type="InterPro" id="IPR036365">
    <property type="entry name" value="PGBD-like_sf"/>
</dbReference>